<dbReference type="EMBL" id="PYGK01000007">
    <property type="protein sequence ID" value="PSL29154.1"/>
    <property type="molecule type" value="Genomic_DNA"/>
</dbReference>
<dbReference type="OrthoDB" id="653963at2"/>
<comment type="caution">
    <text evidence="1">The sequence shown here is derived from an EMBL/GenBank/DDBJ whole genome shotgun (WGS) entry which is preliminary data.</text>
</comment>
<reference evidence="1 2" key="1">
    <citation type="submission" date="2018-03" db="EMBL/GenBank/DDBJ databases">
        <title>Genomic Encyclopedia of Archaeal and Bacterial Type Strains, Phase II (KMG-II): from individual species to whole genera.</title>
        <authorList>
            <person name="Goeker M."/>
        </authorList>
    </citation>
    <scope>NUCLEOTIDE SEQUENCE [LARGE SCALE GENOMIC DNA]</scope>
    <source>
        <strain evidence="1 2">DSM 18107</strain>
    </source>
</reference>
<dbReference type="Proteomes" id="UP000240978">
    <property type="component" value="Unassembled WGS sequence"/>
</dbReference>
<keyword evidence="2" id="KW-1185">Reference proteome</keyword>
<protein>
    <submittedName>
        <fullName evidence="1">Uncharacterized protein</fullName>
    </submittedName>
</protein>
<accession>A0A2P8G5B2</accession>
<dbReference type="AlphaFoldDB" id="A0A2P8G5B2"/>
<name>A0A2P8G5B2_9BACT</name>
<sequence length="227" mass="25277">MNKLNTALKTVPAITKQELLLHIAEHFPAEPVKITIDAGPSYEGLLLTIGKVKNEEVFLVLQITDERKQVTNRFVHLSLHKIASIELIEPADLINILSLGKKTKGEQYEVSGKLAVQRGFQSFSETIFNTHAVAVGVPTMELPADGLQLNRVLKLTQKIQNVIIELLKEEDARNSWKDRYNKIVFINNDTLTVKGVNDSVEIHFAFDNINAPEISADALTSLLMGIL</sequence>
<organism evidence="1 2">
    <name type="scientific">Chitinophaga ginsengisoli</name>
    <dbReference type="NCBI Taxonomy" id="363837"/>
    <lineage>
        <taxon>Bacteria</taxon>
        <taxon>Pseudomonadati</taxon>
        <taxon>Bacteroidota</taxon>
        <taxon>Chitinophagia</taxon>
        <taxon>Chitinophagales</taxon>
        <taxon>Chitinophagaceae</taxon>
        <taxon>Chitinophaga</taxon>
    </lineage>
</organism>
<evidence type="ECO:0000313" key="2">
    <source>
        <dbReference type="Proteomes" id="UP000240978"/>
    </source>
</evidence>
<proteinExistence type="predicted"/>
<evidence type="ECO:0000313" key="1">
    <source>
        <dbReference type="EMBL" id="PSL29154.1"/>
    </source>
</evidence>
<dbReference type="RefSeq" id="WP_106603525.1">
    <property type="nucleotide sequence ID" value="NZ_PYGK01000007.1"/>
</dbReference>
<gene>
    <name evidence="1" type="ORF">CLV42_107301</name>
</gene>